<dbReference type="InterPro" id="IPR036388">
    <property type="entry name" value="WH-like_DNA-bd_sf"/>
</dbReference>
<dbReference type="Pfam" id="PF01475">
    <property type="entry name" value="FUR"/>
    <property type="match status" value="1"/>
</dbReference>
<name>A0AA42J074_9FIRM</name>
<gene>
    <name evidence="1" type="ORF">PBV87_05890</name>
</gene>
<evidence type="ECO:0000313" key="1">
    <source>
        <dbReference type="EMBL" id="MDA3731029.1"/>
    </source>
</evidence>
<reference evidence="1" key="1">
    <citation type="journal article" date="2023" name="Int. J. Syst. Evol. Microbiol.">
        <title>&lt;i&gt;Holtiella tumoricola&lt;/i&gt; gen. nov. sp. nov., isolated from a human clinical sample.</title>
        <authorList>
            <person name="Allen-Vercoe E."/>
            <person name="Daigneault M.C."/>
            <person name="Vancuren S.J."/>
            <person name="Cochrane K."/>
            <person name="O'Neal L.L."/>
            <person name="Sankaranarayanan K."/>
            <person name="Lawson P.A."/>
        </authorList>
    </citation>
    <scope>NUCLEOTIDE SEQUENCE</scope>
    <source>
        <strain evidence="1">CC70A</strain>
    </source>
</reference>
<proteinExistence type="predicted"/>
<sequence>MKQEKRECIIEALREKGHRLTSQRKLILDVILEDECCSCKEIHYKVIKKDPTIGIATVYRMVNTLEELGAIDRKNLYHVSIESLEEDICPQIVLVDEKQIIQLDKAEWYWMLLDSLKYRGYLKDECISIVIKKESRKK</sequence>
<dbReference type="EMBL" id="JAQIFT010000024">
    <property type="protein sequence ID" value="MDA3731029.1"/>
    <property type="molecule type" value="Genomic_DNA"/>
</dbReference>
<dbReference type="AlphaFoldDB" id="A0AA42J074"/>
<comment type="caution">
    <text evidence="1">The sequence shown here is derived from an EMBL/GenBank/DDBJ whole genome shotgun (WGS) entry which is preliminary data.</text>
</comment>
<dbReference type="RefSeq" id="WP_271011498.1">
    <property type="nucleotide sequence ID" value="NZ_JAQIFT010000024.1"/>
</dbReference>
<dbReference type="InterPro" id="IPR036390">
    <property type="entry name" value="WH_DNA-bd_sf"/>
</dbReference>
<evidence type="ECO:0000313" key="2">
    <source>
        <dbReference type="Proteomes" id="UP001169242"/>
    </source>
</evidence>
<dbReference type="Proteomes" id="UP001169242">
    <property type="component" value="Unassembled WGS sequence"/>
</dbReference>
<keyword evidence="2" id="KW-1185">Reference proteome</keyword>
<dbReference type="InterPro" id="IPR002481">
    <property type="entry name" value="FUR"/>
</dbReference>
<accession>A0AA42J074</accession>
<protein>
    <submittedName>
        <fullName evidence="1">Transcriptional repressor</fullName>
    </submittedName>
</protein>
<dbReference type="SUPFAM" id="SSF46785">
    <property type="entry name" value="Winged helix' DNA-binding domain"/>
    <property type="match status" value="1"/>
</dbReference>
<organism evidence="1 2">
    <name type="scientific">Holtiella tumoricola</name>
    <dbReference type="NCBI Taxonomy" id="3018743"/>
    <lineage>
        <taxon>Bacteria</taxon>
        <taxon>Bacillati</taxon>
        <taxon>Bacillota</taxon>
        <taxon>Clostridia</taxon>
        <taxon>Lachnospirales</taxon>
        <taxon>Cellulosilyticaceae</taxon>
        <taxon>Holtiella</taxon>
    </lineage>
</organism>
<dbReference type="GO" id="GO:0003700">
    <property type="term" value="F:DNA-binding transcription factor activity"/>
    <property type="evidence" value="ECO:0007669"/>
    <property type="project" value="InterPro"/>
</dbReference>
<dbReference type="Gene3D" id="1.10.10.10">
    <property type="entry name" value="Winged helix-like DNA-binding domain superfamily/Winged helix DNA-binding domain"/>
    <property type="match status" value="1"/>
</dbReference>